<evidence type="ECO:0000313" key="3">
    <source>
        <dbReference type="Proteomes" id="UP001176940"/>
    </source>
</evidence>
<dbReference type="Proteomes" id="UP001176940">
    <property type="component" value="Unassembled WGS sequence"/>
</dbReference>
<gene>
    <name evidence="2" type="ORF">RIMI_LOCUS5752199</name>
</gene>
<feature type="transmembrane region" description="Helical" evidence="1">
    <location>
        <begin position="112"/>
        <end position="133"/>
    </location>
</feature>
<name>A0ABN9L7L3_9NEOB</name>
<dbReference type="PANTHER" id="PTHR33444:SF12">
    <property type="entry name" value="TRANSMEMBRANE PROTEIN 272"/>
    <property type="match status" value="1"/>
</dbReference>
<keyword evidence="1" id="KW-1133">Transmembrane helix</keyword>
<accession>A0ABN9L7L3</accession>
<proteinExistence type="predicted"/>
<dbReference type="EMBL" id="CAUEEQ010009994">
    <property type="protein sequence ID" value="CAJ0934040.1"/>
    <property type="molecule type" value="Genomic_DNA"/>
</dbReference>
<feature type="transmembrane region" description="Helical" evidence="1">
    <location>
        <begin position="12"/>
        <end position="31"/>
    </location>
</feature>
<feature type="transmembrane region" description="Helical" evidence="1">
    <location>
        <begin position="43"/>
        <end position="61"/>
    </location>
</feature>
<evidence type="ECO:0008006" key="4">
    <source>
        <dbReference type="Google" id="ProtNLM"/>
    </source>
</evidence>
<sequence>MALSCELVAQTSVLIVWFGLGVAMIVMGAIHKDDCPSRPYMPIFLLINGVVHLVSVILLLLRSQLEKCCMPLEYFIIMISFGWFVAGSSFVFKTINEDEELVLCYPNLYSFALAMLIVEYLFYIGGLLSWYCCFKNIDNTFMRGFGDSGKQESNQQNHYLM</sequence>
<feature type="non-terminal residue" evidence="2">
    <location>
        <position position="161"/>
    </location>
</feature>
<protein>
    <recommendedName>
        <fullName evidence="4">NADH dehydrogenase subunit 6</fullName>
    </recommendedName>
</protein>
<evidence type="ECO:0000313" key="2">
    <source>
        <dbReference type="EMBL" id="CAJ0934040.1"/>
    </source>
</evidence>
<comment type="caution">
    <text evidence="2">The sequence shown here is derived from an EMBL/GenBank/DDBJ whole genome shotgun (WGS) entry which is preliminary data.</text>
</comment>
<keyword evidence="1" id="KW-0812">Transmembrane</keyword>
<evidence type="ECO:0000256" key="1">
    <source>
        <dbReference type="SAM" id="Phobius"/>
    </source>
</evidence>
<dbReference type="PANTHER" id="PTHR33444">
    <property type="entry name" value="SI:DKEY-19B23.12-RELATED"/>
    <property type="match status" value="1"/>
</dbReference>
<organism evidence="2 3">
    <name type="scientific">Ranitomeya imitator</name>
    <name type="common">mimic poison frog</name>
    <dbReference type="NCBI Taxonomy" id="111125"/>
    <lineage>
        <taxon>Eukaryota</taxon>
        <taxon>Metazoa</taxon>
        <taxon>Chordata</taxon>
        <taxon>Craniata</taxon>
        <taxon>Vertebrata</taxon>
        <taxon>Euteleostomi</taxon>
        <taxon>Amphibia</taxon>
        <taxon>Batrachia</taxon>
        <taxon>Anura</taxon>
        <taxon>Neobatrachia</taxon>
        <taxon>Hyloidea</taxon>
        <taxon>Dendrobatidae</taxon>
        <taxon>Dendrobatinae</taxon>
        <taxon>Ranitomeya</taxon>
    </lineage>
</organism>
<feature type="transmembrane region" description="Helical" evidence="1">
    <location>
        <begin position="73"/>
        <end position="92"/>
    </location>
</feature>
<dbReference type="InterPro" id="IPR040350">
    <property type="entry name" value="TMEM272"/>
</dbReference>
<keyword evidence="3" id="KW-1185">Reference proteome</keyword>
<reference evidence="2" key="1">
    <citation type="submission" date="2023-07" db="EMBL/GenBank/DDBJ databases">
        <authorList>
            <person name="Stuckert A."/>
        </authorList>
    </citation>
    <scope>NUCLEOTIDE SEQUENCE</scope>
</reference>
<keyword evidence="1" id="KW-0472">Membrane</keyword>